<evidence type="ECO:0000256" key="7">
    <source>
        <dbReference type="SAM" id="Phobius"/>
    </source>
</evidence>
<evidence type="ECO:0000256" key="1">
    <source>
        <dbReference type="ARBA" id="ARBA00004127"/>
    </source>
</evidence>
<evidence type="ECO:0000256" key="4">
    <source>
        <dbReference type="ARBA" id="ARBA00022989"/>
    </source>
</evidence>
<feature type="transmembrane region" description="Helical" evidence="7">
    <location>
        <begin position="266"/>
        <end position="287"/>
    </location>
</feature>
<feature type="transmembrane region" description="Helical" evidence="7">
    <location>
        <begin position="149"/>
        <end position="169"/>
    </location>
</feature>
<feature type="transmembrane region" description="Helical" evidence="7">
    <location>
        <begin position="125"/>
        <end position="143"/>
    </location>
</feature>
<feature type="domain" description="NADH:quinone oxidoreductase/Mrp antiporter transmembrane" evidence="8">
    <location>
        <begin position="146"/>
        <end position="440"/>
    </location>
</feature>
<dbReference type="GO" id="GO:0042773">
    <property type="term" value="P:ATP synthesis coupled electron transport"/>
    <property type="evidence" value="ECO:0007669"/>
    <property type="project" value="InterPro"/>
</dbReference>
<evidence type="ECO:0000259" key="8">
    <source>
        <dbReference type="Pfam" id="PF00361"/>
    </source>
</evidence>
<comment type="subcellular location">
    <subcellularLocation>
        <location evidence="1">Endomembrane system</location>
        <topology evidence="1">Multi-pass membrane protein</topology>
    </subcellularLocation>
    <subcellularLocation>
        <location evidence="6">Membrane</location>
        <topology evidence="6">Multi-pass membrane protein</topology>
    </subcellularLocation>
</comment>
<dbReference type="NCBIfam" id="TIGR01972">
    <property type="entry name" value="NDH_I_M"/>
    <property type="match status" value="1"/>
</dbReference>
<dbReference type="GO" id="GO:0016020">
    <property type="term" value="C:membrane"/>
    <property type="evidence" value="ECO:0007669"/>
    <property type="project" value="UniProtKB-SubCell"/>
</dbReference>
<dbReference type="InterPro" id="IPR003918">
    <property type="entry name" value="NADH_UbQ_OxRdtase"/>
</dbReference>
<comment type="similarity">
    <text evidence="2">Belongs to the complex I subunit 4 family.</text>
</comment>
<dbReference type="GO" id="GO:0003954">
    <property type="term" value="F:NADH dehydrogenase activity"/>
    <property type="evidence" value="ECO:0007669"/>
    <property type="project" value="TreeGrafter"/>
</dbReference>
<dbReference type="GO" id="GO:0008137">
    <property type="term" value="F:NADH dehydrogenase (ubiquinone) activity"/>
    <property type="evidence" value="ECO:0007669"/>
    <property type="project" value="InterPro"/>
</dbReference>
<feature type="transmembrane region" description="Helical" evidence="7">
    <location>
        <begin position="400"/>
        <end position="417"/>
    </location>
</feature>
<protein>
    <submittedName>
        <fullName evidence="9">NADH-quinone oxidoreductase subunit M</fullName>
    </submittedName>
</protein>
<proteinExistence type="inferred from homology"/>
<organism evidence="9">
    <name type="scientific">Schlesneria paludicola</name>
    <dbReference type="NCBI Taxonomy" id="360056"/>
    <lineage>
        <taxon>Bacteria</taxon>
        <taxon>Pseudomonadati</taxon>
        <taxon>Planctomycetota</taxon>
        <taxon>Planctomycetia</taxon>
        <taxon>Planctomycetales</taxon>
        <taxon>Planctomycetaceae</taxon>
        <taxon>Schlesneria</taxon>
    </lineage>
</organism>
<feature type="transmembrane region" description="Helical" evidence="7">
    <location>
        <begin position="488"/>
        <end position="509"/>
    </location>
</feature>
<dbReference type="GO" id="GO:0048039">
    <property type="term" value="F:ubiquinone binding"/>
    <property type="evidence" value="ECO:0007669"/>
    <property type="project" value="TreeGrafter"/>
</dbReference>
<keyword evidence="4 7" id="KW-1133">Transmembrane helix</keyword>
<dbReference type="PANTHER" id="PTHR43507:SF1">
    <property type="entry name" value="NADH-UBIQUINONE OXIDOREDUCTASE CHAIN 4"/>
    <property type="match status" value="1"/>
</dbReference>
<evidence type="ECO:0000256" key="6">
    <source>
        <dbReference type="RuleBase" id="RU000320"/>
    </source>
</evidence>
<keyword evidence="5 7" id="KW-0472">Membrane</keyword>
<dbReference type="PANTHER" id="PTHR43507">
    <property type="entry name" value="NADH-UBIQUINONE OXIDOREDUCTASE CHAIN 4"/>
    <property type="match status" value="1"/>
</dbReference>
<reference evidence="9" key="1">
    <citation type="journal article" date="2020" name="mSystems">
        <title>Genome- and Community-Level Interaction Insights into Carbon Utilization and Element Cycling Functions of Hydrothermarchaeota in Hydrothermal Sediment.</title>
        <authorList>
            <person name="Zhou Z."/>
            <person name="Liu Y."/>
            <person name="Xu W."/>
            <person name="Pan J."/>
            <person name="Luo Z.H."/>
            <person name="Li M."/>
        </authorList>
    </citation>
    <scope>NUCLEOTIDE SEQUENCE [LARGE SCALE GENOMIC DNA]</scope>
    <source>
        <strain evidence="9">SpSt-339</strain>
    </source>
</reference>
<feature type="transmembrane region" description="Helical" evidence="7">
    <location>
        <begin position="437"/>
        <end position="457"/>
    </location>
</feature>
<feature type="transmembrane region" description="Helical" evidence="7">
    <location>
        <begin position="299"/>
        <end position="323"/>
    </location>
</feature>
<evidence type="ECO:0000313" key="9">
    <source>
        <dbReference type="EMBL" id="HEN16991.1"/>
    </source>
</evidence>
<comment type="caution">
    <text evidence="9">The sequence shown here is derived from an EMBL/GenBank/DDBJ whole genome shotgun (WGS) entry which is preliminary data.</text>
</comment>
<dbReference type="AlphaFoldDB" id="A0A7C2NZC3"/>
<name>A0A7C2NZC3_9PLAN</name>
<dbReference type="PRINTS" id="PR01437">
    <property type="entry name" value="NUOXDRDTASE4"/>
</dbReference>
<dbReference type="Pfam" id="PF00361">
    <property type="entry name" value="Proton_antipo_M"/>
    <property type="match status" value="1"/>
</dbReference>
<feature type="transmembrane region" description="Helical" evidence="7">
    <location>
        <begin position="237"/>
        <end position="259"/>
    </location>
</feature>
<gene>
    <name evidence="9" type="ORF">ENQ76_16145</name>
</gene>
<evidence type="ECO:0000256" key="3">
    <source>
        <dbReference type="ARBA" id="ARBA00022692"/>
    </source>
</evidence>
<dbReference type="InterPro" id="IPR010227">
    <property type="entry name" value="NADH_Q_OxRdtase_chainM/4"/>
</dbReference>
<keyword evidence="3 6" id="KW-0812">Transmembrane</keyword>
<dbReference type="EMBL" id="DSOK01000442">
    <property type="protein sequence ID" value="HEN16991.1"/>
    <property type="molecule type" value="Genomic_DNA"/>
</dbReference>
<feature type="transmembrane region" description="Helical" evidence="7">
    <location>
        <begin position="181"/>
        <end position="203"/>
    </location>
</feature>
<feature type="transmembrane region" description="Helical" evidence="7">
    <location>
        <begin position="330"/>
        <end position="349"/>
    </location>
</feature>
<dbReference type="GO" id="GO:0015990">
    <property type="term" value="P:electron transport coupled proton transport"/>
    <property type="evidence" value="ECO:0007669"/>
    <property type="project" value="TreeGrafter"/>
</dbReference>
<feature type="transmembrane region" description="Helical" evidence="7">
    <location>
        <begin position="91"/>
        <end position="118"/>
    </location>
</feature>
<evidence type="ECO:0000256" key="5">
    <source>
        <dbReference type="ARBA" id="ARBA00023136"/>
    </source>
</evidence>
<evidence type="ECO:0000256" key="2">
    <source>
        <dbReference type="ARBA" id="ARBA00009025"/>
    </source>
</evidence>
<feature type="transmembrane region" description="Helical" evidence="7">
    <location>
        <begin position="361"/>
        <end position="379"/>
    </location>
</feature>
<accession>A0A7C2NZC3</accession>
<sequence length="538" mass="57810">MLLIVLILSPLVAAALLLLLDFRAPAERARWAALGATLVTFALSLGVAAQFLDLPDIPAKERQTITPRMELRHTWLTMSDPSGGDPLRFEFYLGVDGVSVALILLTTVLCVSSVLVSWTSITERAAEFYASLLVLETGLIGVFCAFDMLLFYVFFEFTLIPLYLLIGIWGGPLRRYAANKFFLYTLAGSLITLLGLVSLVLMAPPEAGLQTPFSIPDLAWALHPVHGHPLPAATQTALFLAIAAGFLVKVPVFPFHTWLPLAHVEAPTAGSVLLAGVLLKLGTYGFLRLCLPMLPEACLTTGVPLIAALSVVGIIYGSFCALVQNDIKKLVAYSSVAHLGFCMLGLFALNAEGITGGVLQMINHGLSTGALFCLVGMFYERYHTRMLTDLGGLASRLPRLGVLMVFISLASIGLPGLNGFVGEVLALAGMFRSQTEYAFLYTALGALGVVLGAWYLLGMLQKAFFGPLEEPQHGGHAADIRDLNAREILALLPLAALCLYLGLFPQTLIDLIQPDVEGIVTLYRDVPAGVALRAEMLP</sequence>
<dbReference type="InterPro" id="IPR001750">
    <property type="entry name" value="ND/Mrp_TM"/>
</dbReference>
<dbReference type="GO" id="GO:0012505">
    <property type="term" value="C:endomembrane system"/>
    <property type="evidence" value="ECO:0007669"/>
    <property type="project" value="UniProtKB-SubCell"/>
</dbReference>